<dbReference type="CDD" id="cd01335">
    <property type="entry name" value="Radical_SAM"/>
    <property type="match status" value="1"/>
</dbReference>
<evidence type="ECO:0000256" key="1">
    <source>
        <dbReference type="ARBA" id="ARBA00022723"/>
    </source>
</evidence>
<evidence type="ECO:0000256" key="3">
    <source>
        <dbReference type="ARBA" id="ARBA00023014"/>
    </source>
</evidence>
<dbReference type="SFLD" id="SFLDG01084">
    <property type="entry name" value="Uncharacterised_Radical_SAM_Su"/>
    <property type="match status" value="1"/>
</dbReference>
<dbReference type="RefSeq" id="WP_346754463.1">
    <property type="nucleotide sequence ID" value="NZ_JAUJEA010000011.1"/>
</dbReference>
<dbReference type="InterPro" id="IPR007197">
    <property type="entry name" value="rSAM"/>
</dbReference>
<dbReference type="Proteomes" id="UP001172082">
    <property type="component" value="Unassembled WGS sequence"/>
</dbReference>
<protein>
    <submittedName>
        <fullName evidence="5">PA0069 family radical SAM protein</fullName>
    </submittedName>
</protein>
<feature type="domain" description="Elp3/MiaA/NifB-like radical SAM core" evidence="4">
    <location>
        <begin position="63"/>
        <end position="288"/>
    </location>
</feature>
<organism evidence="5 6">
    <name type="scientific">Splendidivirga corallicola</name>
    <dbReference type="NCBI Taxonomy" id="3051826"/>
    <lineage>
        <taxon>Bacteria</taxon>
        <taxon>Pseudomonadati</taxon>
        <taxon>Bacteroidota</taxon>
        <taxon>Cytophagia</taxon>
        <taxon>Cytophagales</taxon>
        <taxon>Splendidivirgaceae</taxon>
        <taxon>Splendidivirga</taxon>
    </lineage>
</organism>
<dbReference type="NCBIfam" id="NF033668">
    <property type="entry name" value="rSAM_PA0069"/>
    <property type="match status" value="1"/>
</dbReference>
<dbReference type="Pfam" id="PF04055">
    <property type="entry name" value="Radical_SAM"/>
    <property type="match status" value="1"/>
</dbReference>
<dbReference type="SMART" id="SM00729">
    <property type="entry name" value="Elp3"/>
    <property type="match status" value="1"/>
</dbReference>
<proteinExistence type="predicted"/>
<evidence type="ECO:0000259" key="4">
    <source>
        <dbReference type="SMART" id="SM00729"/>
    </source>
</evidence>
<dbReference type="InterPro" id="IPR058240">
    <property type="entry name" value="rSAM_sf"/>
</dbReference>
<evidence type="ECO:0000313" key="5">
    <source>
        <dbReference type="EMBL" id="MDN5204440.1"/>
    </source>
</evidence>
<dbReference type="PANTHER" id="PTHR43432">
    <property type="entry name" value="SLR0285 PROTEIN"/>
    <property type="match status" value="1"/>
</dbReference>
<dbReference type="PANTHER" id="PTHR43432:SF3">
    <property type="entry name" value="SLR0285 PROTEIN"/>
    <property type="match status" value="1"/>
</dbReference>
<keyword evidence="3" id="KW-0411">Iron-sulfur</keyword>
<evidence type="ECO:0000256" key="2">
    <source>
        <dbReference type="ARBA" id="ARBA00023004"/>
    </source>
</evidence>
<dbReference type="SFLD" id="SFLDS00029">
    <property type="entry name" value="Radical_SAM"/>
    <property type="match status" value="1"/>
</dbReference>
<reference evidence="5" key="1">
    <citation type="submission" date="2023-06" db="EMBL/GenBank/DDBJ databases">
        <title>Genomic of Parafulvivirga corallium.</title>
        <authorList>
            <person name="Wang G."/>
        </authorList>
    </citation>
    <scope>NUCLEOTIDE SEQUENCE</scope>
    <source>
        <strain evidence="5">BMA10</strain>
    </source>
</reference>
<sequence length="350" mass="40175">MEDKYFKGRGAQFNTRNSFLKNEYVFEHIEGLDEEYMERPRTQIFYESPQNIVNKVESPDLRFSWSMNPYQGCEHGCIYCYARNVHEYWGFSAGIDFETKIIVKPEAPQLLEKFFNRPSWKATPIMLSGNTDCYQPLERKFQITRNILKVFAKYGNPVGIVTKNSLILRDLDVLKDLSSEGLVHVFLSVNSLDENLRRIMEPRTASAKKRIETIARLSEAGVPSGVMVAPIIPALNSKDIVRIVEKASKAGALAAAMTVVRLNGAIKHLFKDWLEKNFPERFNKVWHQIEHLHNGQVNDSEWGRRMRGEGPISDAIVSMFKTAVKHHFKGRVLPPLNVDRFRKGGTLNLF</sequence>
<dbReference type="InterPro" id="IPR040086">
    <property type="entry name" value="MJ0683-like"/>
</dbReference>
<dbReference type="Gene3D" id="3.80.30.30">
    <property type="match status" value="1"/>
</dbReference>
<gene>
    <name evidence="5" type="ORF">QQ008_23810</name>
</gene>
<accession>A0ABT8KUK0</accession>
<dbReference type="EMBL" id="JAUJEA010000011">
    <property type="protein sequence ID" value="MDN5204440.1"/>
    <property type="molecule type" value="Genomic_DNA"/>
</dbReference>
<comment type="caution">
    <text evidence="5">The sequence shown here is derived from an EMBL/GenBank/DDBJ whole genome shotgun (WGS) entry which is preliminary data.</text>
</comment>
<dbReference type="InterPro" id="IPR006638">
    <property type="entry name" value="Elp3/MiaA/NifB-like_rSAM"/>
</dbReference>
<keyword evidence="1" id="KW-0479">Metal-binding</keyword>
<name>A0ABT8KUK0_9BACT</name>
<dbReference type="SUPFAM" id="SSF102114">
    <property type="entry name" value="Radical SAM enzymes"/>
    <property type="match status" value="1"/>
</dbReference>
<keyword evidence="2" id="KW-0408">Iron</keyword>
<keyword evidence="6" id="KW-1185">Reference proteome</keyword>
<evidence type="ECO:0000313" key="6">
    <source>
        <dbReference type="Proteomes" id="UP001172082"/>
    </source>
</evidence>